<evidence type="ECO:0000313" key="3">
    <source>
        <dbReference type="Proteomes" id="UP000499080"/>
    </source>
</evidence>
<feature type="compositionally biased region" description="Polar residues" evidence="1">
    <location>
        <begin position="175"/>
        <end position="212"/>
    </location>
</feature>
<feature type="compositionally biased region" description="Low complexity" evidence="1">
    <location>
        <begin position="106"/>
        <end position="118"/>
    </location>
</feature>
<evidence type="ECO:0000313" key="2">
    <source>
        <dbReference type="EMBL" id="GBM20563.1"/>
    </source>
</evidence>
<feature type="compositionally biased region" description="Low complexity" evidence="1">
    <location>
        <begin position="77"/>
        <end position="92"/>
    </location>
</feature>
<dbReference type="EMBL" id="BGPR01000444">
    <property type="protein sequence ID" value="GBM20563.1"/>
    <property type="molecule type" value="Genomic_DNA"/>
</dbReference>
<name>A0A4Y2DUJ6_ARAVE</name>
<comment type="caution">
    <text evidence="2">The sequence shown here is derived from an EMBL/GenBank/DDBJ whole genome shotgun (WGS) entry which is preliminary data.</text>
</comment>
<feature type="region of interest" description="Disordered" evidence="1">
    <location>
        <begin position="161"/>
        <end position="212"/>
    </location>
</feature>
<accession>A0A4Y2DUJ6</accession>
<reference evidence="2 3" key="1">
    <citation type="journal article" date="2019" name="Sci. Rep.">
        <title>Orb-weaving spider Araneus ventricosus genome elucidates the spidroin gene catalogue.</title>
        <authorList>
            <person name="Kono N."/>
            <person name="Nakamura H."/>
            <person name="Ohtoshi R."/>
            <person name="Moran D.A.P."/>
            <person name="Shinohara A."/>
            <person name="Yoshida Y."/>
            <person name="Fujiwara M."/>
            <person name="Mori M."/>
            <person name="Tomita M."/>
            <person name="Arakawa K."/>
        </authorList>
    </citation>
    <scope>NUCLEOTIDE SEQUENCE [LARGE SCALE GENOMIC DNA]</scope>
</reference>
<feature type="compositionally biased region" description="Basic and acidic residues" evidence="1">
    <location>
        <begin position="120"/>
        <end position="130"/>
    </location>
</feature>
<gene>
    <name evidence="2" type="ORF">AVEN_261689_1</name>
</gene>
<dbReference type="AlphaFoldDB" id="A0A4Y2DUJ6"/>
<feature type="region of interest" description="Disordered" evidence="1">
    <location>
        <begin position="36"/>
        <end position="146"/>
    </location>
</feature>
<organism evidence="2 3">
    <name type="scientific">Araneus ventricosus</name>
    <name type="common">Orbweaver spider</name>
    <name type="synonym">Epeira ventricosa</name>
    <dbReference type="NCBI Taxonomy" id="182803"/>
    <lineage>
        <taxon>Eukaryota</taxon>
        <taxon>Metazoa</taxon>
        <taxon>Ecdysozoa</taxon>
        <taxon>Arthropoda</taxon>
        <taxon>Chelicerata</taxon>
        <taxon>Arachnida</taxon>
        <taxon>Araneae</taxon>
        <taxon>Araneomorphae</taxon>
        <taxon>Entelegynae</taxon>
        <taxon>Araneoidea</taxon>
        <taxon>Araneidae</taxon>
        <taxon>Araneus</taxon>
    </lineage>
</organism>
<evidence type="ECO:0000256" key="1">
    <source>
        <dbReference type="SAM" id="MobiDB-lite"/>
    </source>
</evidence>
<keyword evidence="3" id="KW-1185">Reference proteome</keyword>
<protein>
    <submittedName>
        <fullName evidence="2">Uncharacterized protein</fullName>
    </submittedName>
</protein>
<dbReference type="Proteomes" id="UP000499080">
    <property type="component" value="Unassembled WGS sequence"/>
</dbReference>
<proteinExistence type="predicted"/>
<feature type="compositionally biased region" description="Basic and acidic residues" evidence="1">
    <location>
        <begin position="161"/>
        <end position="174"/>
    </location>
</feature>
<sequence>MTQPLSPLVHRMKEIEKNGTQEIRLLLGPLSRVCGGDISWPKCEPGRDLGGEAAGGSESGGDDHAGTGGHPRVPGSGDAAAAADGEAAPPQAEGHRPSPEPPPDQEGPGLRAAAAGPAHFRGDGSGEVRRHGAAVPAQGDVRDTQEECECHQHERFASEFHQAREVRSKTKKQDQSLLSSEIKTSSRDTSNTVAGSVHLTSRNNGTQVEGSR</sequence>